<accession>A0ACC2R774</accession>
<name>A0ACC2R774_9NEOP</name>
<comment type="caution">
    <text evidence="1">The sequence shown here is derived from an EMBL/GenBank/DDBJ whole genome shotgun (WGS) entry which is preliminary data.</text>
</comment>
<sequence length="135" mass="15890">MTTGVNIAKLANVFRGRWMMVHELSEIYKPAISRNREKLMELMKEKAEAATKSELAKKMRVLKGFYTVEMAPPRMSEMEKLTADIRLMQDFFKNKCYLFITVRQAWLLFLVGLEVYLWFFLGETLGKRHIVGYKV</sequence>
<gene>
    <name evidence="1" type="ORF">PYW08_013913</name>
</gene>
<reference evidence="1" key="1">
    <citation type="submission" date="2023-03" db="EMBL/GenBank/DDBJ databases">
        <title>Chromosome-level genomes of two armyworms, Mythimna separata and Mythimna loreyi, provide insights into the biosynthesis and reception of sex pheromones.</title>
        <authorList>
            <person name="Zhao H."/>
        </authorList>
    </citation>
    <scope>NUCLEOTIDE SEQUENCE</scope>
    <source>
        <strain evidence="1">BeijingLab</strain>
    </source>
</reference>
<organism evidence="1 2">
    <name type="scientific">Mythimna loreyi</name>
    <dbReference type="NCBI Taxonomy" id="667449"/>
    <lineage>
        <taxon>Eukaryota</taxon>
        <taxon>Metazoa</taxon>
        <taxon>Ecdysozoa</taxon>
        <taxon>Arthropoda</taxon>
        <taxon>Hexapoda</taxon>
        <taxon>Insecta</taxon>
        <taxon>Pterygota</taxon>
        <taxon>Neoptera</taxon>
        <taxon>Endopterygota</taxon>
        <taxon>Lepidoptera</taxon>
        <taxon>Glossata</taxon>
        <taxon>Ditrysia</taxon>
        <taxon>Noctuoidea</taxon>
        <taxon>Noctuidae</taxon>
        <taxon>Noctuinae</taxon>
        <taxon>Hadenini</taxon>
        <taxon>Mythimna</taxon>
    </lineage>
</organism>
<dbReference type="Proteomes" id="UP001231649">
    <property type="component" value="Chromosome 5"/>
</dbReference>
<keyword evidence="2" id="KW-1185">Reference proteome</keyword>
<evidence type="ECO:0000313" key="1">
    <source>
        <dbReference type="EMBL" id="KAJ8734663.1"/>
    </source>
</evidence>
<proteinExistence type="predicted"/>
<protein>
    <submittedName>
        <fullName evidence="1">Uncharacterized protein</fullName>
    </submittedName>
</protein>
<evidence type="ECO:0000313" key="2">
    <source>
        <dbReference type="Proteomes" id="UP001231649"/>
    </source>
</evidence>
<dbReference type="EMBL" id="CM056781">
    <property type="protein sequence ID" value="KAJ8734663.1"/>
    <property type="molecule type" value="Genomic_DNA"/>
</dbReference>